<dbReference type="Proteomes" id="UP000002350">
    <property type="component" value="Chromosome"/>
</dbReference>
<dbReference type="KEGG" id="svo:SVI_2566"/>
<dbReference type="OrthoDB" id="6266772at2"/>
<dbReference type="EMBL" id="AP011177">
    <property type="protein sequence ID" value="BAJ02537.1"/>
    <property type="molecule type" value="Genomic_DNA"/>
</dbReference>
<dbReference type="AlphaFoldDB" id="D4ZLI8"/>
<evidence type="ECO:0000256" key="1">
    <source>
        <dbReference type="SAM" id="SignalP"/>
    </source>
</evidence>
<organism evidence="2 3">
    <name type="scientific">Shewanella violacea (strain JCM 10179 / CIP 106290 / LMG 19151 / DSS12)</name>
    <dbReference type="NCBI Taxonomy" id="637905"/>
    <lineage>
        <taxon>Bacteria</taxon>
        <taxon>Pseudomonadati</taxon>
        <taxon>Pseudomonadota</taxon>
        <taxon>Gammaproteobacteria</taxon>
        <taxon>Alteromonadales</taxon>
        <taxon>Shewanellaceae</taxon>
        <taxon>Shewanella</taxon>
    </lineage>
</organism>
<gene>
    <name evidence="2" type="ordered locus">SVI_2566</name>
</gene>
<keyword evidence="1" id="KW-0732">Signal</keyword>
<sequence length="143" mass="15583">MLKLTRILTTVIIAASPLLFVPSSNAVDSFFDVFFEIEVRASSPLGLTATVEMQRRGGTAQTFDTEILSMDLTSSGSLGASDGTGRDSQHNAMVQYRVKNIGSSGQDGVRFAEVEIICDPDCRVTKTRSMTKREHRGHVTVLK</sequence>
<evidence type="ECO:0000313" key="2">
    <source>
        <dbReference type="EMBL" id="BAJ02537.1"/>
    </source>
</evidence>
<dbReference type="eggNOG" id="ENOG5031SNH">
    <property type="taxonomic scope" value="Bacteria"/>
</dbReference>
<reference evidence="3" key="1">
    <citation type="journal article" date="2010" name="Mol. Biosyst.">
        <title>Complete genome sequence and comparative analysis of Shewanella violacea, a psychrophilic and piezophilic bacterium from deep sea floor sediments.</title>
        <authorList>
            <person name="Aono E."/>
            <person name="Baba T."/>
            <person name="Ara T."/>
            <person name="Nishi T."/>
            <person name="Nakamichi T."/>
            <person name="Inamoto E."/>
            <person name="Toyonaga H."/>
            <person name="Hasegawa M."/>
            <person name="Takai Y."/>
            <person name="Okumura Y."/>
            <person name="Baba M."/>
            <person name="Tomita M."/>
            <person name="Kato C."/>
            <person name="Oshima T."/>
            <person name="Nakasone K."/>
            <person name="Mori H."/>
        </authorList>
    </citation>
    <scope>NUCLEOTIDE SEQUENCE [LARGE SCALE GENOMIC DNA]</scope>
    <source>
        <strain evidence="3">JCM 10179 / CIP 106290 / LMG 19151 / DSS12</strain>
    </source>
</reference>
<accession>D4ZLI8</accession>
<evidence type="ECO:0000313" key="3">
    <source>
        <dbReference type="Proteomes" id="UP000002350"/>
    </source>
</evidence>
<dbReference type="RefSeq" id="WP_013051840.1">
    <property type="nucleotide sequence ID" value="NC_014012.1"/>
</dbReference>
<dbReference type="HOGENOM" id="CLU_1804887_0_0_6"/>
<name>D4ZLI8_SHEVD</name>
<proteinExistence type="predicted"/>
<protein>
    <submittedName>
        <fullName evidence="2">Uncharacterized protein</fullName>
    </submittedName>
</protein>
<keyword evidence="3" id="KW-1185">Reference proteome</keyword>
<feature type="chain" id="PRO_5003068815" evidence="1">
    <location>
        <begin position="27"/>
        <end position="143"/>
    </location>
</feature>
<feature type="signal peptide" evidence="1">
    <location>
        <begin position="1"/>
        <end position="26"/>
    </location>
</feature>